<evidence type="ECO:0000313" key="2">
    <source>
        <dbReference type="EMBL" id="CAI0377233.1"/>
    </source>
</evidence>
<name>A0AAV0GX17_9ROSI</name>
<dbReference type="EMBL" id="CAMGYJ010000002">
    <property type="protein sequence ID" value="CAI0377233.1"/>
    <property type="molecule type" value="Genomic_DNA"/>
</dbReference>
<proteinExistence type="predicted"/>
<keyword evidence="3" id="KW-1185">Reference proteome</keyword>
<protein>
    <submittedName>
        <fullName evidence="2">Uncharacterized protein</fullName>
    </submittedName>
</protein>
<organism evidence="2 3">
    <name type="scientific">Linum tenue</name>
    <dbReference type="NCBI Taxonomy" id="586396"/>
    <lineage>
        <taxon>Eukaryota</taxon>
        <taxon>Viridiplantae</taxon>
        <taxon>Streptophyta</taxon>
        <taxon>Embryophyta</taxon>
        <taxon>Tracheophyta</taxon>
        <taxon>Spermatophyta</taxon>
        <taxon>Magnoliopsida</taxon>
        <taxon>eudicotyledons</taxon>
        <taxon>Gunneridae</taxon>
        <taxon>Pentapetalae</taxon>
        <taxon>rosids</taxon>
        <taxon>fabids</taxon>
        <taxon>Malpighiales</taxon>
        <taxon>Linaceae</taxon>
        <taxon>Linum</taxon>
    </lineage>
</organism>
<comment type="caution">
    <text evidence="2">The sequence shown here is derived from an EMBL/GenBank/DDBJ whole genome shotgun (WGS) entry which is preliminary data.</text>
</comment>
<feature type="compositionally biased region" description="Polar residues" evidence="1">
    <location>
        <begin position="1"/>
        <end position="11"/>
    </location>
</feature>
<sequence length="75" mass="8325">MEWDNNNSNLSGDEEEGSFDLNDGVGPIPLPIESLLQTAPCGFVVTNALEPDHPIIYSIYHLRQYLIRDGYSVSS</sequence>
<gene>
    <name evidence="2" type="ORF">LITE_LOCUS1392</name>
</gene>
<feature type="region of interest" description="Disordered" evidence="1">
    <location>
        <begin position="1"/>
        <end position="25"/>
    </location>
</feature>
<evidence type="ECO:0000313" key="3">
    <source>
        <dbReference type="Proteomes" id="UP001154282"/>
    </source>
</evidence>
<dbReference type="AlphaFoldDB" id="A0AAV0GX17"/>
<accession>A0AAV0GX17</accession>
<dbReference type="Proteomes" id="UP001154282">
    <property type="component" value="Unassembled WGS sequence"/>
</dbReference>
<reference evidence="2" key="1">
    <citation type="submission" date="2022-08" db="EMBL/GenBank/DDBJ databases">
        <authorList>
            <person name="Gutierrez-Valencia J."/>
        </authorList>
    </citation>
    <scope>NUCLEOTIDE SEQUENCE</scope>
</reference>
<evidence type="ECO:0000256" key="1">
    <source>
        <dbReference type="SAM" id="MobiDB-lite"/>
    </source>
</evidence>